<dbReference type="PIRSF" id="PIRSF037442">
    <property type="entry name" value="UCP037442_abhydr"/>
    <property type="match status" value="1"/>
</dbReference>
<comment type="caution">
    <text evidence="2">The sequence shown here is derived from an EMBL/GenBank/DDBJ whole genome shotgun (WGS) entry which is preliminary data.</text>
</comment>
<dbReference type="InterPro" id="IPR022742">
    <property type="entry name" value="Hydrolase_4"/>
</dbReference>
<sequence length="290" mass="32292">MNTCENIQIECKDHYILSGQFYSSQKNTNHKYPILICPATGITKSFYHSFAQWLSEQGYNVLSFDFRGIGDSLHGRIEDSKASIVQWGQLDIPAAIETLLAKTKSGKVIILGHSAGGQLLGITPNYEKVAKVVAVAGSTGHIKGLKGRTKILAPIMFKGIFPLARFTLGYGPTNMIGMGENLPRDVAKQWAQFCSKPGYILNAIGNSVNITDNFHEKITTPITAIWASDDEIATEENVKDLLRLYPNSQTNLIRLNPQTYNHKAIGHMLMFKRSHQNLWSIIENELNINE</sequence>
<proteinExistence type="predicted"/>
<evidence type="ECO:0000313" key="2">
    <source>
        <dbReference type="EMBL" id="MTD11337.1"/>
    </source>
</evidence>
<dbReference type="EMBL" id="WLYL01000020">
    <property type="protein sequence ID" value="MTD11337.1"/>
    <property type="molecule type" value="Genomic_DNA"/>
</dbReference>
<reference evidence="2 3" key="1">
    <citation type="submission" date="2019-11" db="EMBL/GenBank/DDBJ databases">
        <authorList>
            <person name="An D."/>
        </authorList>
    </citation>
    <scope>NUCLEOTIDE SEQUENCE [LARGE SCALE GENOMIC DNA]</scope>
    <source>
        <strain evidence="2 3">YIM 103518</strain>
    </source>
</reference>
<organism evidence="2 3">
    <name type="scientific">Acinetobacter faecalis</name>
    <dbReference type="NCBI Taxonomy" id="2665161"/>
    <lineage>
        <taxon>Bacteria</taxon>
        <taxon>Pseudomonadati</taxon>
        <taxon>Pseudomonadota</taxon>
        <taxon>Gammaproteobacteria</taxon>
        <taxon>Moraxellales</taxon>
        <taxon>Moraxellaceae</taxon>
        <taxon>Acinetobacter</taxon>
    </lineage>
</organism>
<dbReference type="SUPFAM" id="SSF53474">
    <property type="entry name" value="alpha/beta-Hydrolases"/>
    <property type="match status" value="1"/>
</dbReference>
<evidence type="ECO:0000259" key="1">
    <source>
        <dbReference type="Pfam" id="PF12146"/>
    </source>
</evidence>
<dbReference type="Gene3D" id="3.40.50.1820">
    <property type="entry name" value="alpha/beta hydrolase"/>
    <property type="match status" value="1"/>
</dbReference>
<dbReference type="PANTHER" id="PTHR11005">
    <property type="entry name" value="LYSOSOMAL ACID LIPASE-RELATED"/>
    <property type="match status" value="1"/>
</dbReference>
<dbReference type="InterPro" id="IPR029058">
    <property type="entry name" value="AB_hydrolase_fold"/>
</dbReference>
<keyword evidence="2" id="KW-0378">Hydrolase</keyword>
<dbReference type="InterPro" id="IPR017208">
    <property type="entry name" value="UCP037442_abhydr"/>
</dbReference>
<dbReference type="Proteomes" id="UP000473854">
    <property type="component" value="Unassembled WGS sequence"/>
</dbReference>
<feature type="domain" description="Serine aminopeptidase S33" evidence="1">
    <location>
        <begin position="34"/>
        <end position="252"/>
    </location>
</feature>
<gene>
    <name evidence="2" type="ORF">GIX10_07840</name>
</gene>
<dbReference type="RefSeq" id="WP_154772939.1">
    <property type="nucleotide sequence ID" value="NZ_JAXHPJ010000004.1"/>
</dbReference>
<accession>A0A6L6GFV5</accession>
<dbReference type="Pfam" id="PF12146">
    <property type="entry name" value="Hydrolase_4"/>
    <property type="match status" value="1"/>
</dbReference>
<protein>
    <submittedName>
        <fullName evidence="2">Alpha/beta fold hydrolase</fullName>
    </submittedName>
</protein>
<name>A0A6L6GFV5_9GAMM</name>
<dbReference type="AlphaFoldDB" id="A0A6L6GFV5"/>
<evidence type="ECO:0000313" key="3">
    <source>
        <dbReference type="Proteomes" id="UP000473854"/>
    </source>
</evidence>
<dbReference type="GO" id="GO:0016787">
    <property type="term" value="F:hydrolase activity"/>
    <property type="evidence" value="ECO:0007669"/>
    <property type="project" value="UniProtKB-KW"/>
</dbReference>